<dbReference type="InterPro" id="IPR037069">
    <property type="entry name" value="AcylCoA_DH/ox_N_sf"/>
</dbReference>
<sequence length="197" mass="21649">MPSCPQLSRAAEYLPEVLRPAIEKHRDEAEDLRSLPGGLLDDLRANGAFRLNTPSELGGFELPLAATTALIERLARIDGPTAWIVWNLTAGFVAAFLSEASVDRVWADGPDPMIAHSSQPGFLVPSDNGFRLSGEWKIVSGADAAQWLGLLALVMEDGRPRMTEVGPDWRFRLVPRSSVTVRDTWHSDRRSIRGLPP</sequence>
<organism evidence="2 3">
    <name type="scientific">Streptomyces brasiliensis</name>
    <dbReference type="NCBI Taxonomy" id="1954"/>
    <lineage>
        <taxon>Bacteria</taxon>
        <taxon>Bacillati</taxon>
        <taxon>Actinomycetota</taxon>
        <taxon>Actinomycetes</taxon>
        <taxon>Kitasatosporales</taxon>
        <taxon>Streptomycetaceae</taxon>
        <taxon>Streptomyces</taxon>
    </lineage>
</organism>
<dbReference type="GO" id="GO:0016627">
    <property type="term" value="F:oxidoreductase activity, acting on the CH-CH group of donors"/>
    <property type="evidence" value="ECO:0007669"/>
    <property type="project" value="InterPro"/>
</dbReference>
<evidence type="ECO:0000313" key="3">
    <source>
        <dbReference type="Proteomes" id="UP000657574"/>
    </source>
</evidence>
<dbReference type="Proteomes" id="UP000657574">
    <property type="component" value="Unassembled WGS sequence"/>
</dbReference>
<evidence type="ECO:0000259" key="1">
    <source>
        <dbReference type="Pfam" id="PF02771"/>
    </source>
</evidence>
<comment type="caution">
    <text evidence="2">The sequence shown here is derived from an EMBL/GenBank/DDBJ whole genome shotgun (WGS) entry which is preliminary data.</text>
</comment>
<evidence type="ECO:0000313" key="2">
    <source>
        <dbReference type="EMBL" id="GGJ33764.1"/>
    </source>
</evidence>
<reference evidence="2" key="2">
    <citation type="submission" date="2020-09" db="EMBL/GenBank/DDBJ databases">
        <authorList>
            <person name="Sun Q."/>
            <person name="Ohkuma M."/>
        </authorList>
    </citation>
    <scope>NUCLEOTIDE SEQUENCE</scope>
    <source>
        <strain evidence="2">JCM 3086</strain>
    </source>
</reference>
<reference evidence="2" key="1">
    <citation type="journal article" date="2014" name="Int. J. Syst. Evol. Microbiol.">
        <title>Complete genome sequence of Corynebacterium casei LMG S-19264T (=DSM 44701T), isolated from a smear-ripened cheese.</title>
        <authorList>
            <consortium name="US DOE Joint Genome Institute (JGI-PGF)"/>
            <person name="Walter F."/>
            <person name="Albersmeier A."/>
            <person name="Kalinowski J."/>
            <person name="Ruckert C."/>
        </authorList>
    </citation>
    <scope>NUCLEOTIDE SEQUENCE</scope>
    <source>
        <strain evidence="2">JCM 3086</strain>
    </source>
</reference>
<dbReference type="SUPFAM" id="SSF56645">
    <property type="entry name" value="Acyl-CoA dehydrogenase NM domain-like"/>
    <property type="match status" value="1"/>
</dbReference>
<dbReference type="EMBL" id="BMQA01000018">
    <property type="protein sequence ID" value="GGJ33764.1"/>
    <property type="molecule type" value="Genomic_DNA"/>
</dbReference>
<dbReference type="Gene3D" id="2.40.110.10">
    <property type="entry name" value="Butyryl-CoA Dehydrogenase, subunit A, domain 2"/>
    <property type="match status" value="1"/>
</dbReference>
<keyword evidence="3" id="KW-1185">Reference proteome</keyword>
<accession>A0A917KX02</accession>
<dbReference type="InterPro" id="IPR046373">
    <property type="entry name" value="Acyl-CoA_Oxase/DH_mid-dom_sf"/>
</dbReference>
<dbReference type="InterPro" id="IPR009100">
    <property type="entry name" value="AcylCoA_DH/oxidase_NM_dom_sf"/>
</dbReference>
<dbReference type="GO" id="GO:0050660">
    <property type="term" value="F:flavin adenine dinucleotide binding"/>
    <property type="evidence" value="ECO:0007669"/>
    <property type="project" value="InterPro"/>
</dbReference>
<feature type="domain" description="Acyl-CoA dehydrogenase/oxidase N-terminal" evidence="1">
    <location>
        <begin position="12"/>
        <end position="90"/>
    </location>
</feature>
<name>A0A917KX02_9ACTN</name>
<gene>
    <name evidence="2" type="ORF">GCM10010121_051150</name>
</gene>
<proteinExistence type="predicted"/>
<dbReference type="AlphaFoldDB" id="A0A917KX02"/>
<dbReference type="Pfam" id="PF02771">
    <property type="entry name" value="Acyl-CoA_dh_N"/>
    <property type="match status" value="1"/>
</dbReference>
<protein>
    <recommendedName>
        <fullName evidence="1">Acyl-CoA dehydrogenase/oxidase N-terminal domain-containing protein</fullName>
    </recommendedName>
</protein>
<dbReference type="InterPro" id="IPR013786">
    <property type="entry name" value="AcylCoA_DH/ox_N"/>
</dbReference>
<dbReference type="Gene3D" id="1.10.540.10">
    <property type="entry name" value="Acyl-CoA dehydrogenase/oxidase, N-terminal domain"/>
    <property type="match status" value="1"/>
</dbReference>